<gene>
    <name evidence="2" type="ORF">AVEN_183899_1</name>
</gene>
<sequence length="97" mass="10523">MHLTLYTPGDLFLVAPLKPGTFGRKRHELESPNLGGHLPPSTPAITFPSGARKWDAVCKGIWIPLPQLSPKRSQNLISPQKKPTASDGPSSLLKGKF</sequence>
<protein>
    <submittedName>
        <fullName evidence="2">Uncharacterized protein</fullName>
    </submittedName>
</protein>
<feature type="region of interest" description="Disordered" evidence="1">
    <location>
        <begin position="71"/>
        <end position="97"/>
    </location>
</feature>
<feature type="compositionally biased region" description="Polar residues" evidence="1">
    <location>
        <begin position="71"/>
        <end position="89"/>
    </location>
</feature>
<comment type="caution">
    <text evidence="2">The sequence shown here is derived from an EMBL/GenBank/DDBJ whole genome shotgun (WGS) entry which is preliminary data.</text>
</comment>
<accession>A0A4Y2NCP9</accession>
<reference evidence="2 3" key="1">
    <citation type="journal article" date="2019" name="Sci. Rep.">
        <title>Orb-weaving spider Araneus ventricosus genome elucidates the spidroin gene catalogue.</title>
        <authorList>
            <person name="Kono N."/>
            <person name="Nakamura H."/>
            <person name="Ohtoshi R."/>
            <person name="Moran D.A.P."/>
            <person name="Shinohara A."/>
            <person name="Yoshida Y."/>
            <person name="Fujiwara M."/>
            <person name="Mori M."/>
            <person name="Tomita M."/>
            <person name="Arakawa K."/>
        </authorList>
    </citation>
    <scope>NUCLEOTIDE SEQUENCE [LARGE SCALE GENOMIC DNA]</scope>
</reference>
<evidence type="ECO:0000313" key="2">
    <source>
        <dbReference type="EMBL" id="GBN35586.1"/>
    </source>
</evidence>
<dbReference type="EMBL" id="BGPR01008717">
    <property type="protein sequence ID" value="GBN35586.1"/>
    <property type="molecule type" value="Genomic_DNA"/>
</dbReference>
<proteinExistence type="predicted"/>
<evidence type="ECO:0000256" key="1">
    <source>
        <dbReference type="SAM" id="MobiDB-lite"/>
    </source>
</evidence>
<dbReference type="AlphaFoldDB" id="A0A4Y2NCP9"/>
<name>A0A4Y2NCP9_ARAVE</name>
<keyword evidence="3" id="KW-1185">Reference proteome</keyword>
<evidence type="ECO:0000313" key="3">
    <source>
        <dbReference type="Proteomes" id="UP000499080"/>
    </source>
</evidence>
<organism evidence="2 3">
    <name type="scientific">Araneus ventricosus</name>
    <name type="common">Orbweaver spider</name>
    <name type="synonym">Epeira ventricosa</name>
    <dbReference type="NCBI Taxonomy" id="182803"/>
    <lineage>
        <taxon>Eukaryota</taxon>
        <taxon>Metazoa</taxon>
        <taxon>Ecdysozoa</taxon>
        <taxon>Arthropoda</taxon>
        <taxon>Chelicerata</taxon>
        <taxon>Arachnida</taxon>
        <taxon>Araneae</taxon>
        <taxon>Araneomorphae</taxon>
        <taxon>Entelegynae</taxon>
        <taxon>Araneoidea</taxon>
        <taxon>Araneidae</taxon>
        <taxon>Araneus</taxon>
    </lineage>
</organism>
<dbReference type="Proteomes" id="UP000499080">
    <property type="component" value="Unassembled WGS sequence"/>
</dbReference>